<accession>A0A0F9D7Y6</accession>
<gene>
    <name evidence="1" type="ORF">LCGC14_2232640</name>
</gene>
<evidence type="ECO:0000313" key="1">
    <source>
        <dbReference type="EMBL" id="KKL57714.1"/>
    </source>
</evidence>
<proteinExistence type="predicted"/>
<dbReference type="EMBL" id="LAZR01030070">
    <property type="protein sequence ID" value="KKL57714.1"/>
    <property type="molecule type" value="Genomic_DNA"/>
</dbReference>
<organism evidence="1">
    <name type="scientific">marine sediment metagenome</name>
    <dbReference type="NCBI Taxonomy" id="412755"/>
    <lineage>
        <taxon>unclassified sequences</taxon>
        <taxon>metagenomes</taxon>
        <taxon>ecological metagenomes</taxon>
    </lineage>
</organism>
<reference evidence="1" key="1">
    <citation type="journal article" date="2015" name="Nature">
        <title>Complex archaea that bridge the gap between prokaryotes and eukaryotes.</title>
        <authorList>
            <person name="Spang A."/>
            <person name="Saw J.H."/>
            <person name="Jorgensen S.L."/>
            <person name="Zaremba-Niedzwiedzka K."/>
            <person name="Martijn J."/>
            <person name="Lind A.E."/>
            <person name="van Eijk R."/>
            <person name="Schleper C."/>
            <person name="Guy L."/>
            <person name="Ettema T.J."/>
        </authorList>
    </citation>
    <scope>NUCLEOTIDE SEQUENCE</scope>
</reference>
<comment type="caution">
    <text evidence="1">The sequence shown here is derived from an EMBL/GenBank/DDBJ whole genome shotgun (WGS) entry which is preliminary data.</text>
</comment>
<name>A0A0F9D7Y6_9ZZZZ</name>
<sequence length="57" mass="6858">MLSAAMPRKYWCSSCERTLKRLSELFARFERMNVKHIPPYLYNTFNHPGFTDPYNNN</sequence>
<protein>
    <submittedName>
        <fullName evidence="1">Uncharacterized protein</fullName>
    </submittedName>
</protein>
<dbReference type="AlphaFoldDB" id="A0A0F9D7Y6"/>